<reference evidence="14" key="2">
    <citation type="submission" date="2024-06" db="EMBL/GenBank/DDBJ databases">
        <authorList>
            <person name="Plum-Jensen L.E."/>
            <person name="Schramm A."/>
            <person name="Marshall I.P.G."/>
        </authorList>
    </citation>
    <scope>NUCLEOTIDE SEQUENCE</scope>
    <source>
        <strain evidence="14">Rat1</strain>
    </source>
</reference>
<dbReference type="SUPFAM" id="SSF51735">
    <property type="entry name" value="NAD(P)-binding Rossmann-fold domains"/>
    <property type="match status" value="1"/>
</dbReference>
<evidence type="ECO:0000256" key="11">
    <source>
        <dbReference type="RuleBase" id="RU003903"/>
    </source>
</evidence>
<keyword evidence="6 8" id="KW-0521">NADP</keyword>
<dbReference type="GO" id="GO:0055129">
    <property type="term" value="P:L-proline biosynthetic process"/>
    <property type="evidence" value="ECO:0007669"/>
    <property type="project" value="UniProtKB-UniRule"/>
</dbReference>
<gene>
    <name evidence="8 14" type="primary">proC</name>
    <name evidence="14" type="ORF">Q3M24_14170</name>
</gene>
<comment type="function">
    <text evidence="8">Catalyzes the reduction of 1-pyrroline-5-carboxylate (PCA) to L-proline.</text>
</comment>
<dbReference type="EC" id="1.5.1.2" evidence="8 9"/>
<dbReference type="InterPro" id="IPR028939">
    <property type="entry name" value="P5C_Rdtase_cat_N"/>
</dbReference>
<dbReference type="InterPro" id="IPR053790">
    <property type="entry name" value="P5CR-like_CS"/>
</dbReference>
<dbReference type="PIRSF" id="PIRSF000193">
    <property type="entry name" value="Pyrrol-5-carb_rd"/>
    <property type="match status" value="1"/>
</dbReference>
<evidence type="ECO:0000256" key="3">
    <source>
        <dbReference type="ARBA" id="ARBA00022490"/>
    </source>
</evidence>
<sequence length="270" mass="28438">MKETLSVGMIGGGQMGEALIRGMIESGVAEPGNITVAEPMARRREYLENTYKVKAVETPAEVTEKSRVIILAIKPQIMEPVLRQYCAHLTGDHLLLSIAAGIPLAFIEQIAGTNMRIIRVMPNTPALVLAGASAMSGNENIKQEDMEIAQQIFSAVGTCIEVPENLLNAVTGLSGSGPGYVFTFLEAMIDGGVLAGLPRSVAEQLATQTLYGSAKLALETREPAAVLKGKVTSPGGTTITGIQALEEGGLRGTVMTAVEAATERSRFLGQ</sequence>
<dbReference type="InterPro" id="IPR036291">
    <property type="entry name" value="NAD(P)-bd_dom_sf"/>
</dbReference>
<reference evidence="14" key="1">
    <citation type="journal article" date="2024" name="Syst. Appl. Microbiol.">
        <title>First single-strain enrichments of Electrothrix cable bacteria, description of E. aestuarii sp. nov. and E. rattekaaiensis sp. nov., and proposal of a cable bacteria taxonomy following the rules of the SeqCode.</title>
        <authorList>
            <person name="Plum-Jensen L.E."/>
            <person name="Schramm A."/>
            <person name="Marshall I.P.G."/>
        </authorList>
    </citation>
    <scope>NUCLEOTIDE SEQUENCE</scope>
    <source>
        <strain evidence="14">Rat1</strain>
    </source>
</reference>
<evidence type="ECO:0000256" key="6">
    <source>
        <dbReference type="ARBA" id="ARBA00022857"/>
    </source>
</evidence>
<keyword evidence="4 8" id="KW-0028">Amino-acid biosynthesis</keyword>
<comment type="subcellular location">
    <subcellularLocation>
        <location evidence="1 8">Cytoplasm</location>
    </subcellularLocation>
</comment>
<evidence type="ECO:0000256" key="1">
    <source>
        <dbReference type="ARBA" id="ARBA00004496"/>
    </source>
</evidence>
<accession>A0AAU8LRB3</accession>
<dbReference type="InterPro" id="IPR000304">
    <property type="entry name" value="Pyrroline-COOH_reductase"/>
</dbReference>
<dbReference type="Pfam" id="PF14748">
    <property type="entry name" value="P5CR_dimer"/>
    <property type="match status" value="1"/>
</dbReference>
<evidence type="ECO:0000259" key="12">
    <source>
        <dbReference type="Pfam" id="PF03807"/>
    </source>
</evidence>
<evidence type="ECO:0000256" key="4">
    <source>
        <dbReference type="ARBA" id="ARBA00022605"/>
    </source>
</evidence>
<dbReference type="KEGG" id="eaj:Q3M24_14170"/>
<dbReference type="GO" id="GO:0005737">
    <property type="term" value="C:cytoplasm"/>
    <property type="evidence" value="ECO:0007669"/>
    <property type="project" value="UniProtKB-SubCell"/>
</dbReference>
<dbReference type="EMBL" id="CP159373">
    <property type="protein sequence ID" value="XCN71458.1"/>
    <property type="molecule type" value="Genomic_DNA"/>
</dbReference>
<evidence type="ECO:0000256" key="7">
    <source>
        <dbReference type="ARBA" id="ARBA00023002"/>
    </source>
</evidence>
<evidence type="ECO:0000259" key="13">
    <source>
        <dbReference type="Pfam" id="PF14748"/>
    </source>
</evidence>
<evidence type="ECO:0000256" key="9">
    <source>
        <dbReference type="NCBIfam" id="TIGR00112"/>
    </source>
</evidence>
<organism evidence="14">
    <name type="scientific">Candidatus Electrothrix aestuarii</name>
    <dbReference type="NCBI Taxonomy" id="3062594"/>
    <lineage>
        <taxon>Bacteria</taxon>
        <taxon>Pseudomonadati</taxon>
        <taxon>Thermodesulfobacteriota</taxon>
        <taxon>Desulfobulbia</taxon>
        <taxon>Desulfobulbales</taxon>
        <taxon>Desulfobulbaceae</taxon>
        <taxon>Candidatus Electrothrix</taxon>
    </lineage>
</organism>
<comment type="catalytic activity">
    <reaction evidence="8 11">
        <text>L-proline + NADP(+) = (S)-1-pyrroline-5-carboxylate + NADPH + 2 H(+)</text>
        <dbReference type="Rhea" id="RHEA:14109"/>
        <dbReference type="ChEBI" id="CHEBI:15378"/>
        <dbReference type="ChEBI" id="CHEBI:17388"/>
        <dbReference type="ChEBI" id="CHEBI:57783"/>
        <dbReference type="ChEBI" id="CHEBI:58349"/>
        <dbReference type="ChEBI" id="CHEBI:60039"/>
        <dbReference type="EC" id="1.5.1.2"/>
    </reaction>
</comment>
<name>A0AAU8LRB3_9BACT</name>
<dbReference type="Gene3D" id="3.40.50.720">
    <property type="entry name" value="NAD(P)-binding Rossmann-like Domain"/>
    <property type="match status" value="1"/>
</dbReference>
<comment type="pathway">
    <text evidence="8 11">Amino-acid biosynthesis; L-proline biosynthesis; L-proline from L-glutamate 5-semialdehyde: step 1/1.</text>
</comment>
<dbReference type="SUPFAM" id="SSF48179">
    <property type="entry name" value="6-phosphogluconate dehydrogenase C-terminal domain-like"/>
    <property type="match status" value="1"/>
</dbReference>
<evidence type="ECO:0000256" key="10">
    <source>
        <dbReference type="PIRSR" id="PIRSR000193-1"/>
    </source>
</evidence>
<keyword evidence="7 8" id="KW-0560">Oxidoreductase</keyword>
<dbReference type="GO" id="GO:0004735">
    <property type="term" value="F:pyrroline-5-carboxylate reductase activity"/>
    <property type="evidence" value="ECO:0007669"/>
    <property type="project" value="UniProtKB-UniRule"/>
</dbReference>
<dbReference type="Pfam" id="PF03807">
    <property type="entry name" value="F420_oxidored"/>
    <property type="match status" value="1"/>
</dbReference>
<proteinExistence type="inferred from homology"/>
<dbReference type="PROSITE" id="PS00521">
    <property type="entry name" value="P5CR"/>
    <property type="match status" value="1"/>
</dbReference>
<keyword evidence="3 8" id="KW-0963">Cytoplasm</keyword>
<feature type="binding site" evidence="10">
    <location>
        <begin position="10"/>
        <end position="15"/>
    </location>
    <ligand>
        <name>NADP(+)</name>
        <dbReference type="ChEBI" id="CHEBI:58349"/>
    </ligand>
</feature>
<dbReference type="AlphaFoldDB" id="A0AAU8LRB3"/>
<dbReference type="Gene3D" id="1.10.3730.10">
    <property type="entry name" value="ProC C-terminal domain-like"/>
    <property type="match status" value="1"/>
</dbReference>
<comment type="catalytic activity">
    <reaction evidence="8">
        <text>L-proline + NAD(+) = (S)-1-pyrroline-5-carboxylate + NADH + 2 H(+)</text>
        <dbReference type="Rhea" id="RHEA:14105"/>
        <dbReference type="ChEBI" id="CHEBI:15378"/>
        <dbReference type="ChEBI" id="CHEBI:17388"/>
        <dbReference type="ChEBI" id="CHEBI:57540"/>
        <dbReference type="ChEBI" id="CHEBI:57945"/>
        <dbReference type="ChEBI" id="CHEBI:60039"/>
        <dbReference type="EC" id="1.5.1.2"/>
    </reaction>
</comment>
<evidence type="ECO:0000256" key="2">
    <source>
        <dbReference type="ARBA" id="ARBA00005525"/>
    </source>
</evidence>
<comment type="similarity">
    <text evidence="2 8 11">Belongs to the pyrroline-5-carboxylate reductase family.</text>
</comment>
<evidence type="ECO:0000256" key="8">
    <source>
        <dbReference type="HAMAP-Rule" id="MF_01925"/>
    </source>
</evidence>
<dbReference type="InterPro" id="IPR008927">
    <property type="entry name" value="6-PGluconate_DH-like_C_sf"/>
</dbReference>
<dbReference type="PANTHER" id="PTHR11645">
    <property type="entry name" value="PYRROLINE-5-CARBOXYLATE REDUCTASE"/>
    <property type="match status" value="1"/>
</dbReference>
<feature type="binding site" evidence="10">
    <location>
        <begin position="72"/>
        <end position="75"/>
    </location>
    <ligand>
        <name>NADP(+)</name>
        <dbReference type="ChEBI" id="CHEBI:58349"/>
    </ligand>
</feature>
<dbReference type="PANTHER" id="PTHR11645:SF0">
    <property type="entry name" value="PYRROLINE-5-CARBOXYLATE REDUCTASE 3"/>
    <property type="match status" value="1"/>
</dbReference>
<keyword evidence="5 8" id="KW-0641">Proline biosynthesis</keyword>
<feature type="domain" description="Pyrroline-5-carboxylate reductase dimerisation" evidence="13">
    <location>
        <begin position="164"/>
        <end position="266"/>
    </location>
</feature>
<dbReference type="InterPro" id="IPR029036">
    <property type="entry name" value="P5CR_dimer"/>
</dbReference>
<protein>
    <recommendedName>
        <fullName evidence="8 9">Pyrroline-5-carboxylate reductase</fullName>
        <shortName evidence="8">P5C reductase</shortName>
        <shortName evidence="8">P5CR</shortName>
        <ecNumber evidence="8 9">1.5.1.2</ecNumber>
    </recommendedName>
    <alternativeName>
        <fullName evidence="8">PCA reductase</fullName>
    </alternativeName>
</protein>
<dbReference type="NCBIfam" id="TIGR00112">
    <property type="entry name" value="proC"/>
    <property type="match status" value="1"/>
</dbReference>
<evidence type="ECO:0000313" key="14">
    <source>
        <dbReference type="EMBL" id="XCN71458.1"/>
    </source>
</evidence>
<evidence type="ECO:0000256" key="5">
    <source>
        <dbReference type="ARBA" id="ARBA00022650"/>
    </source>
</evidence>
<dbReference type="FunFam" id="1.10.3730.10:FF:000001">
    <property type="entry name" value="Pyrroline-5-carboxylate reductase"/>
    <property type="match status" value="1"/>
</dbReference>
<dbReference type="FunFam" id="3.40.50.720:FF:000190">
    <property type="entry name" value="Pyrroline-5-carboxylate reductase"/>
    <property type="match status" value="1"/>
</dbReference>
<dbReference type="HAMAP" id="MF_01925">
    <property type="entry name" value="P5C_reductase"/>
    <property type="match status" value="1"/>
</dbReference>
<feature type="domain" description="Pyrroline-5-carboxylate reductase catalytic N-terminal" evidence="12">
    <location>
        <begin position="7"/>
        <end position="101"/>
    </location>
</feature>